<evidence type="ECO:0000313" key="3">
    <source>
        <dbReference type="Proteomes" id="UP001066276"/>
    </source>
</evidence>
<sequence>MQEDIYRGPDPDLAPVAPGSPEVSVVTPPSGTTVGIAGRPESVHAARVGARRSHFGGGSHRHQSALADNPLLSGIAQSRRSPIPSFSMAPKHARSASDAPMLQASDCSLSNLWRMVKTHGTDWAVQKLSEGPEKNQQSGQATLLLKQQRKAPARSRDYSSGPGATCSTQPKGAAT</sequence>
<dbReference type="EMBL" id="JANPWB010000005">
    <property type="protein sequence ID" value="KAJ1188905.1"/>
    <property type="molecule type" value="Genomic_DNA"/>
</dbReference>
<feature type="compositionally biased region" description="Low complexity" evidence="1">
    <location>
        <begin position="19"/>
        <end position="35"/>
    </location>
</feature>
<dbReference type="Proteomes" id="UP001066276">
    <property type="component" value="Chromosome 3_1"/>
</dbReference>
<protein>
    <submittedName>
        <fullName evidence="2">Uncharacterized protein</fullName>
    </submittedName>
</protein>
<gene>
    <name evidence="2" type="ORF">NDU88_005661</name>
</gene>
<name>A0AAV7UIS2_PLEWA</name>
<feature type="region of interest" description="Disordered" evidence="1">
    <location>
        <begin position="1"/>
        <end position="37"/>
    </location>
</feature>
<feature type="compositionally biased region" description="Polar residues" evidence="1">
    <location>
        <begin position="165"/>
        <end position="175"/>
    </location>
</feature>
<evidence type="ECO:0000313" key="2">
    <source>
        <dbReference type="EMBL" id="KAJ1188905.1"/>
    </source>
</evidence>
<feature type="compositionally biased region" description="Basic and acidic residues" evidence="1">
    <location>
        <begin position="1"/>
        <end position="10"/>
    </location>
</feature>
<feature type="region of interest" description="Disordered" evidence="1">
    <location>
        <begin position="76"/>
        <end position="100"/>
    </location>
</feature>
<dbReference type="AlphaFoldDB" id="A0AAV7UIS2"/>
<evidence type="ECO:0000256" key="1">
    <source>
        <dbReference type="SAM" id="MobiDB-lite"/>
    </source>
</evidence>
<comment type="caution">
    <text evidence="2">The sequence shown here is derived from an EMBL/GenBank/DDBJ whole genome shotgun (WGS) entry which is preliminary data.</text>
</comment>
<reference evidence="2" key="1">
    <citation type="journal article" date="2022" name="bioRxiv">
        <title>Sequencing and chromosome-scale assembly of the giantPleurodeles waltlgenome.</title>
        <authorList>
            <person name="Brown T."/>
            <person name="Elewa A."/>
            <person name="Iarovenko S."/>
            <person name="Subramanian E."/>
            <person name="Araus A.J."/>
            <person name="Petzold A."/>
            <person name="Susuki M."/>
            <person name="Suzuki K.-i.T."/>
            <person name="Hayashi T."/>
            <person name="Toyoda A."/>
            <person name="Oliveira C."/>
            <person name="Osipova E."/>
            <person name="Leigh N.D."/>
            <person name="Simon A."/>
            <person name="Yun M.H."/>
        </authorList>
    </citation>
    <scope>NUCLEOTIDE SEQUENCE</scope>
    <source>
        <strain evidence="2">20211129_DDA</strain>
        <tissue evidence="2">Liver</tissue>
    </source>
</reference>
<feature type="region of interest" description="Disordered" evidence="1">
    <location>
        <begin position="128"/>
        <end position="175"/>
    </location>
</feature>
<keyword evidence="3" id="KW-1185">Reference proteome</keyword>
<organism evidence="2 3">
    <name type="scientific">Pleurodeles waltl</name>
    <name type="common">Iberian ribbed newt</name>
    <dbReference type="NCBI Taxonomy" id="8319"/>
    <lineage>
        <taxon>Eukaryota</taxon>
        <taxon>Metazoa</taxon>
        <taxon>Chordata</taxon>
        <taxon>Craniata</taxon>
        <taxon>Vertebrata</taxon>
        <taxon>Euteleostomi</taxon>
        <taxon>Amphibia</taxon>
        <taxon>Batrachia</taxon>
        <taxon>Caudata</taxon>
        <taxon>Salamandroidea</taxon>
        <taxon>Salamandridae</taxon>
        <taxon>Pleurodelinae</taxon>
        <taxon>Pleurodeles</taxon>
    </lineage>
</organism>
<accession>A0AAV7UIS2</accession>
<proteinExistence type="predicted"/>